<sequence length="100" mass="11543">MVMSFKSESSSSRVGYSYDVFLSFRGEDTRKKFTDHLSYAVVLAGIHTFRDDNELPKGEEISQQLLKAIEESKDFYSCLLQRLGVLQKPLRCMKDALRKK</sequence>
<dbReference type="InterPro" id="IPR035897">
    <property type="entry name" value="Toll_tir_struct_dom_sf"/>
</dbReference>
<evidence type="ECO:0000256" key="1">
    <source>
        <dbReference type="ARBA" id="ARBA00023027"/>
    </source>
</evidence>
<protein>
    <recommendedName>
        <fullName evidence="2">TIR domain-containing protein</fullName>
    </recommendedName>
</protein>
<evidence type="ECO:0000259" key="2">
    <source>
        <dbReference type="PROSITE" id="PS50104"/>
    </source>
</evidence>
<dbReference type="EMBL" id="CAWUPB010001194">
    <property type="protein sequence ID" value="CAK7352390.1"/>
    <property type="molecule type" value="Genomic_DNA"/>
</dbReference>
<dbReference type="Proteomes" id="UP001314170">
    <property type="component" value="Unassembled WGS sequence"/>
</dbReference>
<accession>A0AAV1SMM1</accession>
<keyword evidence="1" id="KW-0520">NAD</keyword>
<dbReference type="InterPro" id="IPR000157">
    <property type="entry name" value="TIR_dom"/>
</dbReference>
<dbReference type="PANTHER" id="PTHR32009:SF152">
    <property type="entry name" value="NEUTRAL_ALKALINE INVERTASE"/>
    <property type="match status" value="1"/>
</dbReference>
<name>A0AAV1SMM1_9ROSI</name>
<keyword evidence="4" id="KW-1185">Reference proteome</keyword>
<feature type="domain" description="TIR" evidence="2">
    <location>
        <begin position="16"/>
        <end position="100"/>
    </location>
</feature>
<dbReference type="PROSITE" id="PS50104">
    <property type="entry name" value="TIR"/>
    <property type="match status" value="1"/>
</dbReference>
<dbReference type="Gene3D" id="3.40.50.10140">
    <property type="entry name" value="Toll/interleukin-1 receptor homology (TIR) domain"/>
    <property type="match status" value="1"/>
</dbReference>
<dbReference type="AlphaFoldDB" id="A0AAV1SMM1"/>
<proteinExistence type="predicted"/>
<dbReference type="PANTHER" id="PTHR32009">
    <property type="entry name" value="TMV RESISTANCE PROTEIN N-LIKE"/>
    <property type="match status" value="1"/>
</dbReference>
<reference evidence="3 4" key="1">
    <citation type="submission" date="2024-01" db="EMBL/GenBank/DDBJ databases">
        <authorList>
            <person name="Waweru B."/>
        </authorList>
    </citation>
    <scope>NUCLEOTIDE SEQUENCE [LARGE SCALE GENOMIC DNA]</scope>
</reference>
<organism evidence="3 4">
    <name type="scientific">Dovyalis caffra</name>
    <dbReference type="NCBI Taxonomy" id="77055"/>
    <lineage>
        <taxon>Eukaryota</taxon>
        <taxon>Viridiplantae</taxon>
        <taxon>Streptophyta</taxon>
        <taxon>Embryophyta</taxon>
        <taxon>Tracheophyta</taxon>
        <taxon>Spermatophyta</taxon>
        <taxon>Magnoliopsida</taxon>
        <taxon>eudicotyledons</taxon>
        <taxon>Gunneridae</taxon>
        <taxon>Pentapetalae</taxon>
        <taxon>rosids</taxon>
        <taxon>fabids</taxon>
        <taxon>Malpighiales</taxon>
        <taxon>Salicaceae</taxon>
        <taxon>Flacourtieae</taxon>
        <taxon>Dovyalis</taxon>
    </lineage>
</organism>
<dbReference type="SUPFAM" id="SSF52200">
    <property type="entry name" value="Toll/Interleukin receptor TIR domain"/>
    <property type="match status" value="1"/>
</dbReference>
<evidence type="ECO:0000313" key="4">
    <source>
        <dbReference type="Proteomes" id="UP001314170"/>
    </source>
</evidence>
<evidence type="ECO:0000313" key="3">
    <source>
        <dbReference type="EMBL" id="CAK7352390.1"/>
    </source>
</evidence>
<gene>
    <name evidence="3" type="ORF">DCAF_LOCUS24199</name>
</gene>
<dbReference type="Pfam" id="PF01582">
    <property type="entry name" value="TIR"/>
    <property type="match status" value="1"/>
</dbReference>
<dbReference type="GO" id="GO:0007165">
    <property type="term" value="P:signal transduction"/>
    <property type="evidence" value="ECO:0007669"/>
    <property type="project" value="InterPro"/>
</dbReference>
<comment type="caution">
    <text evidence="3">The sequence shown here is derived from an EMBL/GenBank/DDBJ whole genome shotgun (WGS) entry which is preliminary data.</text>
</comment>